<gene>
    <name evidence="1" type="ORF">MRATA1EN22A_LOCUS5976</name>
</gene>
<protein>
    <submittedName>
        <fullName evidence="1">Uncharacterized protein</fullName>
    </submittedName>
</protein>
<accession>A0AC59YH02</accession>
<proteinExistence type="predicted"/>
<reference evidence="1" key="1">
    <citation type="submission" date="2023-05" db="EMBL/GenBank/DDBJ databases">
        <authorList>
            <consortium name="ELIXIR-Norway"/>
        </authorList>
    </citation>
    <scope>NUCLEOTIDE SEQUENCE</scope>
</reference>
<evidence type="ECO:0000313" key="1">
    <source>
        <dbReference type="EMBL" id="CAM9683506.1"/>
    </source>
</evidence>
<reference evidence="1" key="2">
    <citation type="submission" date="2025-03" db="EMBL/GenBank/DDBJ databases">
        <authorList>
            <consortium name="ELIXIR-Norway"/>
            <consortium name="Elixir Norway"/>
        </authorList>
    </citation>
    <scope>NUCLEOTIDE SEQUENCE</scope>
</reference>
<dbReference type="Proteomes" id="UP001162501">
    <property type="component" value="Chromosome 15"/>
</dbReference>
<name>A0AC59YH02_RANTA</name>
<organism evidence="1 2">
    <name type="scientific">Rangifer tarandus platyrhynchus</name>
    <name type="common">Svalbard reindeer</name>
    <dbReference type="NCBI Taxonomy" id="3082113"/>
    <lineage>
        <taxon>Eukaryota</taxon>
        <taxon>Metazoa</taxon>
        <taxon>Chordata</taxon>
        <taxon>Craniata</taxon>
        <taxon>Vertebrata</taxon>
        <taxon>Euteleostomi</taxon>
        <taxon>Mammalia</taxon>
        <taxon>Eutheria</taxon>
        <taxon>Laurasiatheria</taxon>
        <taxon>Artiodactyla</taxon>
        <taxon>Ruminantia</taxon>
        <taxon>Pecora</taxon>
        <taxon>Cervidae</taxon>
        <taxon>Odocoileinae</taxon>
        <taxon>Rangifer</taxon>
    </lineage>
</organism>
<dbReference type="EMBL" id="OX596099">
    <property type="protein sequence ID" value="CAM9683506.1"/>
    <property type="molecule type" value="Genomic_DNA"/>
</dbReference>
<evidence type="ECO:0000313" key="2">
    <source>
        <dbReference type="Proteomes" id="UP001162501"/>
    </source>
</evidence>
<sequence length="157" mass="17182">MDLGLHLNSATRTCEINVLSILSFSLQAYKVIIVNISEGCETIITFIGKALASWWTLAITCFVAFLTVMFVNVGRQLEWRKPRIVSLIKWNHLLLGGSVLRNVPANAGDAGSILGSARSPGEGNSNPPGFLPGKSHRQRSLGLQFMGSQKSRRRLCD</sequence>